<sequence length="72" mass="8260">MKLKYKTRKLLCVFHGLYCVRYSFSPLPGKPNFKLVQRNNPALLFSSFSTTQASYNTLVSEVEVASLIERDL</sequence>
<proteinExistence type="predicted"/>
<evidence type="ECO:0000313" key="1">
    <source>
        <dbReference type="EMBL" id="TYK07155.1"/>
    </source>
</evidence>
<comment type="caution">
    <text evidence="1">The sequence shown here is derived from an EMBL/GenBank/DDBJ whole genome shotgun (WGS) entry which is preliminary data.</text>
</comment>
<accession>A0A5D3C6W0</accession>
<evidence type="ECO:0000313" key="2">
    <source>
        <dbReference type="Proteomes" id="UP000321947"/>
    </source>
</evidence>
<reference evidence="1 2" key="1">
    <citation type="submission" date="2019-08" db="EMBL/GenBank/DDBJ databases">
        <title>Draft genome sequences of two oriental melons (Cucumis melo L. var makuwa).</title>
        <authorList>
            <person name="Kwon S.-Y."/>
        </authorList>
    </citation>
    <scope>NUCLEOTIDE SEQUENCE [LARGE SCALE GENOMIC DNA]</scope>
    <source>
        <strain evidence="2">cv. Chang Bougi</strain>
        <tissue evidence="1">Leaf</tissue>
    </source>
</reference>
<dbReference type="EMBL" id="SSTD01013339">
    <property type="protein sequence ID" value="TYK07155.1"/>
    <property type="molecule type" value="Genomic_DNA"/>
</dbReference>
<gene>
    <name evidence="1" type="ORF">E5676_scaffold606G00270</name>
</gene>
<organism evidence="1 2">
    <name type="scientific">Cucumis melo var. makuwa</name>
    <name type="common">Oriental melon</name>
    <dbReference type="NCBI Taxonomy" id="1194695"/>
    <lineage>
        <taxon>Eukaryota</taxon>
        <taxon>Viridiplantae</taxon>
        <taxon>Streptophyta</taxon>
        <taxon>Embryophyta</taxon>
        <taxon>Tracheophyta</taxon>
        <taxon>Spermatophyta</taxon>
        <taxon>Magnoliopsida</taxon>
        <taxon>eudicotyledons</taxon>
        <taxon>Gunneridae</taxon>
        <taxon>Pentapetalae</taxon>
        <taxon>rosids</taxon>
        <taxon>fabids</taxon>
        <taxon>Cucurbitales</taxon>
        <taxon>Cucurbitaceae</taxon>
        <taxon>Benincaseae</taxon>
        <taxon>Cucumis</taxon>
    </lineage>
</organism>
<dbReference type="Proteomes" id="UP000321947">
    <property type="component" value="Unassembled WGS sequence"/>
</dbReference>
<name>A0A5D3C6W0_CUCMM</name>
<dbReference type="AlphaFoldDB" id="A0A5D3C6W0"/>
<protein>
    <submittedName>
        <fullName evidence="1">Protein STAY-GREEN LIKE</fullName>
    </submittedName>
</protein>